<evidence type="ECO:0000259" key="2">
    <source>
        <dbReference type="PROSITE" id="PS51465"/>
    </source>
</evidence>
<dbReference type="Pfam" id="PF00050">
    <property type="entry name" value="Kazal_1"/>
    <property type="match status" value="1"/>
</dbReference>
<dbReference type="GeneID" id="101856535"/>
<sequence length="81" mass="8329">MASLKVFAACVLVFMGLVALGQSAPVDVRCEDMGCFALYDPVCGSDGHTYSNSCTLDVANCGKTGDDVIKQVSKGACGDDS</sequence>
<dbReference type="SMART" id="SM00280">
    <property type="entry name" value="KAZAL"/>
    <property type="match status" value="1"/>
</dbReference>
<gene>
    <name evidence="4" type="primary">LOC101856535</name>
</gene>
<dbReference type="CDD" id="cd00104">
    <property type="entry name" value="KAZAL_FS"/>
    <property type="match status" value="1"/>
</dbReference>
<protein>
    <submittedName>
        <fullName evidence="4">PI-actitoxin-Avd5a</fullName>
    </submittedName>
</protein>
<reference evidence="4" key="1">
    <citation type="submission" date="2025-08" db="UniProtKB">
        <authorList>
            <consortium name="RefSeq"/>
        </authorList>
    </citation>
    <scope>IDENTIFICATION</scope>
</reference>
<feature type="domain" description="Kazal-like" evidence="2">
    <location>
        <begin position="24"/>
        <end position="79"/>
    </location>
</feature>
<dbReference type="RefSeq" id="XP_005108063.1">
    <property type="nucleotide sequence ID" value="XM_005108006.3"/>
</dbReference>
<keyword evidence="3" id="KW-1185">Reference proteome</keyword>
<name>A0ABM0K3R5_APLCA</name>
<evidence type="ECO:0000313" key="3">
    <source>
        <dbReference type="Proteomes" id="UP000694888"/>
    </source>
</evidence>
<evidence type="ECO:0000313" key="4">
    <source>
        <dbReference type="RefSeq" id="XP_005108063.1"/>
    </source>
</evidence>
<dbReference type="Gene3D" id="3.30.60.30">
    <property type="match status" value="1"/>
</dbReference>
<dbReference type="SUPFAM" id="SSF100895">
    <property type="entry name" value="Kazal-type serine protease inhibitors"/>
    <property type="match status" value="1"/>
</dbReference>
<keyword evidence="1" id="KW-0732">Signal</keyword>
<organism evidence="3 4">
    <name type="scientific">Aplysia californica</name>
    <name type="common">California sea hare</name>
    <dbReference type="NCBI Taxonomy" id="6500"/>
    <lineage>
        <taxon>Eukaryota</taxon>
        <taxon>Metazoa</taxon>
        <taxon>Spiralia</taxon>
        <taxon>Lophotrochozoa</taxon>
        <taxon>Mollusca</taxon>
        <taxon>Gastropoda</taxon>
        <taxon>Heterobranchia</taxon>
        <taxon>Euthyneura</taxon>
        <taxon>Tectipleura</taxon>
        <taxon>Aplysiida</taxon>
        <taxon>Aplysioidea</taxon>
        <taxon>Aplysiidae</taxon>
        <taxon>Aplysia</taxon>
    </lineage>
</organism>
<feature type="signal peptide" evidence="1">
    <location>
        <begin position="1"/>
        <end position="23"/>
    </location>
</feature>
<dbReference type="InterPro" id="IPR036058">
    <property type="entry name" value="Kazal_dom_sf"/>
</dbReference>
<proteinExistence type="predicted"/>
<dbReference type="InterPro" id="IPR002350">
    <property type="entry name" value="Kazal_dom"/>
</dbReference>
<dbReference type="PROSITE" id="PS51465">
    <property type="entry name" value="KAZAL_2"/>
    <property type="match status" value="1"/>
</dbReference>
<evidence type="ECO:0000256" key="1">
    <source>
        <dbReference type="SAM" id="SignalP"/>
    </source>
</evidence>
<dbReference type="Proteomes" id="UP000694888">
    <property type="component" value="Unplaced"/>
</dbReference>
<accession>A0ABM0K3R5</accession>
<feature type="chain" id="PRO_5047122171" evidence="1">
    <location>
        <begin position="24"/>
        <end position="81"/>
    </location>
</feature>